<feature type="region of interest" description="Disordered" evidence="5">
    <location>
        <begin position="1487"/>
        <end position="1510"/>
    </location>
</feature>
<dbReference type="Gene3D" id="2.60.40.2030">
    <property type="match status" value="5"/>
</dbReference>
<dbReference type="Gene3D" id="2.60.40.10">
    <property type="entry name" value="Immunoglobulins"/>
    <property type="match status" value="1"/>
</dbReference>
<feature type="compositionally biased region" description="Acidic residues" evidence="5">
    <location>
        <begin position="3186"/>
        <end position="3199"/>
    </location>
</feature>
<evidence type="ECO:0000259" key="7">
    <source>
        <dbReference type="SMART" id="SM00237"/>
    </source>
</evidence>
<dbReference type="InterPro" id="IPR051171">
    <property type="entry name" value="CaCA"/>
</dbReference>
<dbReference type="InterPro" id="IPR013783">
    <property type="entry name" value="Ig-like_fold"/>
</dbReference>
<dbReference type="InterPro" id="IPR038081">
    <property type="entry name" value="CalX-like_sf"/>
</dbReference>
<dbReference type="Pfam" id="PF19077">
    <property type="entry name" value="Big_13"/>
    <property type="match status" value="1"/>
</dbReference>
<dbReference type="PANTHER" id="PTHR11878:SF65">
    <property type="entry name" value="NA_CA-EXCHANGE PROTEIN, ISOFORM G"/>
    <property type="match status" value="1"/>
</dbReference>
<organism evidence="8 9">
    <name type="scientific">Algoriphagus halophytocola</name>
    <dbReference type="NCBI Taxonomy" id="2991499"/>
    <lineage>
        <taxon>Bacteria</taxon>
        <taxon>Pseudomonadati</taxon>
        <taxon>Bacteroidota</taxon>
        <taxon>Cytophagia</taxon>
        <taxon>Cytophagales</taxon>
        <taxon>Cyclobacteriaceae</taxon>
        <taxon>Algoriphagus</taxon>
    </lineage>
</organism>
<feature type="transmembrane region" description="Helical" evidence="6">
    <location>
        <begin position="12"/>
        <end position="31"/>
    </location>
</feature>
<sequence>MKNLYCFINLKWVPTILIFFFTFQFTFGQAFTETFNQSGPDFVTSFSRTYNGVQIDYLFTPDGDGGDFAHNESGGNLNILSGGITDTNLERVTIRRNDGSPFIFKSIDIDNIGGFNSYHNVKVTGKLSGGLVASQTMNFGDIGTLTFNGSSGITVDLIEITAGNFEAVLVDNFSGVIISANSPPTAASFTAANGPFENLTHTFSTANFGYSDGDGNPLSHILIESVPGAGTLYLDANNSDSFNPGEAVGVGTQVSKANLDAGNLQYIQNGSTDTSFQFEVNDGTVNSSGNYIATLNVTPVPTVTLGVSPTSRQESETTPNVVTATLSNAYGANTTVNLSFSGSAVGIVDYSVSSTSISIPSGNTSGTMNILNVPDALYEGNETVVIDISSVSNGIEDGVQQVTYTIIEDDSPPTATLEVLGVFNPITDESGGQAYVRAKLDAVAGANVSVPLTFSGTATGGGTDYVVTGTRIDIPAGALMDSIRVTSLFDEIEEGDETIIIDMEPPTNAIKGTPNQLTITIQDEDFGPPSGYSVQINQDPILPSNSSNVSFTFTDAEKRSTYNYLFTSSAGGSNVSGSGTISSPDQTVSNVDLSGMADGDITLSVDLTDTLSNTGPTVQYSVRKLASEPPFFTGLPTDISVAEGIASKIDLSGATFGDPDAAVDDLLTITIVALGGTISFNPGVDVYFGHPFPGSWTITGTISNLNSFLSDPSSIKFTSYPGVIGDNAGSIGLAGNDGTVGASFGTINIDVREIPSVTSVSVPANGIYSATQNLNFSVNYSEAVTVSGVPSFEVTVGSTVYDAEYVSGSGSSALLFRYTVQPGDLDTDGISVGGIVSLNGGSIQNSFAVDAELDLNSVGSTAAVLVEAIAPLVTRIERQNPTSNPTNADAVTFRITFSEDVSGVDSGDFSLTGPTGASIGVSGSGFVYDVTVSGGNMASLNELVSLNFAAGQNITDMVGNALVNTAPTETNENEYTLDNNAPAITALSPADNATDVSLNSDFVITFNEDVVANTGNLTVHRVSDDAVVRTFDVTNTALVSISGGVVTFTNTSDLALGTEYYIMLNNGAFQDEAGNAFGGIPNSSVWSFTTSVQTQISIDDPTVSEGNSGSSNLTFTVSLSQPAPVGGATVDFATSDGTATAGSDYIASSGTLSFAVGESNKTVDISITGDEVLEPDETLTLTLSNPTGTNVSITDASGIGTILNDDAAAVTIADVSVIESDGNAIISAVLDHAVQGGFTVDVSSADGTATVADNDYSPIAGQTLTFTGSAGEVQTFQVPITDDSKVEIDETVSLTMNNLSGTSLVIDIIDAATLTISNDDQASVTIADVSGKEDDGAITVTLTLDNAVDGGFDVNVSTADGTATTSDSDYTAVTAQTLTFAGTSGETQTFIVTPTVDAIPESDETVIISMSNLLPTSVAGGDIDISDGATLTILNDDINAPSTPDLVSSSDSGISDSDDLTNDRTPTLRGTADPNITIEIFSSVEGSLGETTSTNSGEWEFTPTSELSPIPGLTAVSHDFTARSKDVSGNFSDSDPLSVVIDSKAPAPVVIGSLTIQLDNNGNAPSISPSDLLASPISDDYSASGDIQLTLDVNSFDCTDVGPNTVRLIATDEAGNSDYAETSVIVEDNIPPTIQAKSSITLNVDAFGTVSLTPSMIEEGSTDACGIQTQLLSQTLFDRTDEGVNNITYTVTDVNGNPAQLNVAVTIVVVPNVLNIVTDPGQSKVYGDADPVFTYSATGFEAGDDETILTGALARAVGENVGTYAINQGTLDAGPNYTINFTPSDFEVTPATLDVTADAGQTKVYGDADPVFTYQVSGYQNGDDSGILSGALARDSGENVGTYAIQPGTIGAGGNYTINFTSADFEITPATLSIAADAGQSKIYGDADPVFTYTVIGLENGDSEAAVVTGSLIRVAGENVGTYAIQPGTIAAGGNYTINFTSADFEITPATLSITANAGQSKVYGDADPVFTYQISGLKNGDTENVLTGELQRAIGENIGTYPINQGTLTAGLNYTINYTGADFTIGEKILTISVDAGQNKVYGDADPVFTYSATGFEAGDDETILTGALSRAAGENVGTYAINQGTLDAGPNYTINFTPADFEITPATLDVTADAGQTKVYGDADPVFTYQVSGYQNGDDSGILSGALARDAGENVGTYSINLGPLNAGPNYTINFTSADFEITPATLSIAADAGQSKVYGDADPVFTYTVIGLENGDSEAAVVTGSLIRVAGENVGTYAIQPGTIAAGGNYTINFTSADFEITSATLSITANAGQSKVYGDADPVFTYQISGLKNGDTENVLTGELQRAIGENIGTYPINQGTLTAGLNYTINYTGADFTIGEKILTISVDAGQNKVYGDADPVFTYSATGFEAGDDETILTGALARAVGENVGTYAINQGTLDAGPNYTINFTPADFEVTPATLDVTADAGQTKVYGDADPVFTYQVNGYQNGDDSGILSGDLARDAGENVGTYSINLGPLNAGPNYTINFTSADFEITPATLSITADAGQSKVYGDADPVFTYTVIGLENGDSEAAVVTGSLIRVAGENVGTYAIQPGTIAAGGNYTINFTSADFEITPATLSITADAGQSKVYGDADPVFTYQVSGYQNGDDVSILSGALARAAGEDVGSYAINVGTLDAGANYTVNFNGAEFSITPRTLNITANPDQAKVYGSADPVYDYTASNFGNGDNTSILSGALSRVPGENVGMYAITLGTLDAGANYTINFTSADFEIAEKVLNVTADPGQGKVFGTSDPILTYQVNGFENGDDAGILTGSLVRAAGENVGSYAISLGTLDAGSNYAINYSGANFAISKATITGLTFTDETFTYDGTEKSLMISGTLPAGTSVTYTNNGRTEVGTQEVTATITGSNYNTLVLTADLTITPAEIVGITFTDESFTYDGTEKSLMISGTLPAGTSVTYTNNGRTEVGTQEVTATITGSNYNTLVLTADLSITPAEIVGITFTDETFTYDGTEKSLMISGTLPAGTSVTYTNNGRTEVGTQEVTATITGSNYNTLVLTADLTITPAEIVGITFTDETFTYDGTEKSLMISGTLPAGTSVTYTNNGRTEVGTQEVTATISGDNITEVVLTADLSITPASLTVVADEGQSKEFGMTDPVFTYSASGFQATDSELILTGALSREAGEEVGSYFITLGSLNAGGNYTIDFTGADFMIVESEDVDSDGDGVPDGVEELQGTDPTDASDYQDTDEDAVPDYVEIEQGTHPEDSGDYLDSDNDQVPDYVEEQQGTDLNDEEDFLDVDEDGIPDYVNERSITEFVPQSLEVLWGTTTEELKLPTEVVVITAQGVFINVPVDWWDLSGYDAMTAGTTAYQGQAELPAGLFNPDELQPVLEITVLAKPEPEDVLLSENSFTAIPDQYFQEIGAFTVIDPAGTEHQLSLPEGVADNDYFEVIDGILFWSSADEASGRTEFTVHLRVEDQAGNVLEKDFAITRSRTPLEQLEIPNTFTPNGDGVNDAWGVSALRYYSGVRISVMDIGGERLFYTEDADVMWDGTYNGKQMPVGSYLYIIEVGETGEIQRGMLNLLRE</sequence>
<gene>
    <name evidence="8" type="ORF">OM944_06455</name>
</gene>
<evidence type="ECO:0000256" key="4">
    <source>
        <dbReference type="ARBA" id="ARBA00023065"/>
    </source>
</evidence>
<keyword evidence="6" id="KW-0472">Membrane</keyword>
<dbReference type="PANTHER" id="PTHR11878">
    <property type="entry name" value="SODIUM/CALCIUM EXCHANGER"/>
    <property type="match status" value="1"/>
</dbReference>
<dbReference type="SUPFAM" id="SSF141072">
    <property type="entry name" value="CalX-like"/>
    <property type="match status" value="5"/>
</dbReference>
<keyword evidence="6" id="KW-0812">Transmembrane</keyword>
<dbReference type="InterPro" id="IPR032812">
    <property type="entry name" value="SbsA_Ig"/>
</dbReference>
<evidence type="ECO:0000313" key="8">
    <source>
        <dbReference type="EMBL" id="UZD24135.1"/>
    </source>
</evidence>
<evidence type="ECO:0000256" key="1">
    <source>
        <dbReference type="ARBA" id="ARBA00022729"/>
    </source>
</evidence>
<dbReference type="EMBL" id="CP110226">
    <property type="protein sequence ID" value="UZD24135.1"/>
    <property type="molecule type" value="Genomic_DNA"/>
</dbReference>
<dbReference type="Pfam" id="PF13205">
    <property type="entry name" value="Big_5"/>
    <property type="match status" value="1"/>
</dbReference>
<feature type="compositionally biased region" description="Polar residues" evidence="5">
    <location>
        <begin position="1489"/>
        <end position="1507"/>
    </location>
</feature>
<dbReference type="SMART" id="SM00237">
    <property type="entry name" value="Calx_beta"/>
    <property type="match status" value="4"/>
</dbReference>
<evidence type="ECO:0000256" key="3">
    <source>
        <dbReference type="ARBA" id="ARBA00022837"/>
    </source>
</evidence>
<protein>
    <submittedName>
        <fullName evidence="8">MBG domain-containing protein</fullName>
    </submittedName>
</protein>
<feature type="domain" description="Calx-beta" evidence="7">
    <location>
        <begin position="1312"/>
        <end position="1411"/>
    </location>
</feature>
<dbReference type="InterPro" id="IPR003644">
    <property type="entry name" value="Calx_beta"/>
</dbReference>
<keyword evidence="6" id="KW-1133">Transmembrane helix</keyword>
<keyword evidence="1" id="KW-0732">Signal</keyword>
<keyword evidence="4" id="KW-0813">Transport</keyword>
<feature type="domain" description="Calx-beta" evidence="7">
    <location>
        <begin position="1198"/>
        <end position="1295"/>
    </location>
</feature>
<keyword evidence="4" id="KW-0406">Ion transport</keyword>
<keyword evidence="9" id="KW-1185">Reference proteome</keyword>
<dbReference type="InterPro" id="IPR041286">
    <property type="entry name" value="MBG_2"/>
</dbReference>
<dbReference type="InterPro" id="IPR044016">
    <property type="entry name" value="Big_13"/>
</dbReference>
<feature type="domain" description="Calx-beta" evidence="7">
    <location>
        <begin position="402"/>
        <end position="504"/>
    </location>
</feature>
<evidence type="ECO:0000256" key="5">
    <source>
        <dbReference type="SAM" id="MobiDB-lite"/>
    </source>
</evidence>
<dbReference type="Proteomes" id="UP001163156">
    <property type="component" value="Chromosome"/>
</dbReference>
<evidence type="ECO:0000256" key="6">
    <source>
        <dbReference type="SAM" id="Phobius"/>
    </source>
</evidence>
<feature type="region of interest" description="Disordered" evidence="5">
    <location>
        <begin position="3186"/>
        <end position="3216"/>
    </location>
</feature>
<evidence type="ECO:0000313" key="9">
    <source>
        <dbReference type="Proteomes" id="UP001163156"/>
    </source>
</evidence>
<name>A0ABY6MK41_9BACT</name>
<accession>A0ABY6MK41</accession>
<dbReference type="Pfam" id="PF13585">
    <property type="entry name" value="CHU_C"/>
    <property type="match status" value="1"/>
</dbReference>
<reference evidence="8" key="1">
    <citation type="submission" date="2022-10" db="EMBL/GenBank/DDBJ databases">
        <title>Algoriphagus sp. a novel bacteria isolate from halophytes salicornia europaea.</title>
        <authorList>
            <person name="Peng Y."/>
            <person name="Jiang L."/>
            <person name="Lee J."/>
        </authorList>
    </citation>
    <scope>NUCLEOTIDE SEQUENCE</scope>
    <source>
        <strain evidence="8">TR-M5</strain>
    </source>
</reference>
<keyword evidence="2" id="KW-0677">Repeat</keyword>
<proteinExistence type="predicted"/>
<feature type="region of interest" description="Disordered" evidence="5">
    <location>
        <begin position="1440"/>
        <end position="1471"/>
    </location>
</feature>
<dbReference type="Pfam" id="PF18676">
    <property type="entry name" value="MBG_2"/>
    <property type="match status" value="15"/>
</dbReference>
<dbReference type="Pfam" id="PF03160">
    <property type="entry name" value="Calx-beta"/>
    <property type="match status" value="4"/>
</dbReference>
<dbReference type="InterPro" id="IPR026341">
    <property type="entry name" value="T9SS_type_B"/>
</dbReference>
<keyword evidence="3" id="KW-0106">Calcium</keyword>
<dbReference type="NCBIfam" id="TIGR04131">
    <property type="entry name" value="Bac_Flav_CTERM"/>
    <property type="match status" value="1"/>
</dbReference>
<evidence type="ECO:0000256" key="2">
    <source>
        <dbReference type="ARBA" id="ARBA00022737"/>
    </source>
</evidence>
<dbReference type="RefSeq" id="WP_264810854.1">
    <property type="nucleotide sequence ID" value="NZ_CP110226.1"/>
</dbReference>
<feature type="domain" description="Calx-beta" evidence="7">
    <location>
        <begin position="1093"/>
        <end position="1184"/>
    </location>
</feature>